<proteinExistence type="predicted"/>
<dbReference type="RefSeq" id="WP_123165752.1">
    <property type="nucleotide sequence ID" value="NZ_RIAX01000008.1"/>
</dbReference>
<keyword evidence="3" id="KW-1185">Reference proteome</keyword>
<reference evidence="2 3" key="1">
    <citation type="journal article" date="2018" name="Int. J. Syst. Evol. Microbiol.">
        <title>Planococcus salinus sp. nov., a moderately halophilic bacterium isolated from a saline-alkali soil.</title>
        <authorList>
            <person name="Gan L."/>
        </authorList>
    </citation>
    <scope>NUCLEOTIDE SEQUENCE [LARGE SCALE GENOMIC DNA]</scope>
    <source>
        <strain evidence="2 3">LCB217</strain>
    </source>
</reference>
<feature type="transmembrane region" description="Helical" evidence="1">
    <location>
        <begin position="15"/>
        <end position="36"/>
    </location>
</feature>
<feature type="transmembrane region" description="Helical" evidence="1">
    <location>
        <begin position="43"/>
        <end position="61"/>
    </location>
</feature>
<dbReference type="EMBL" id="RIAX01000008">
    <property type="protein sequence ID" value="RNF38970.1"/>
    <property type="molecule type" value="Genomic_DNA"/>
</dbReference>
<keyword evidence="1" id="KW-1133">Transmembrane helix</keyword>
<feature type="transmembrane region" description="Helical" evidence="1">
    <location>
        <begin position="81"/>
        <end position="102"/>
    </location>
</feature>
<accession>A0A3M8P6S1</accession>
<dbReference type="AlphaFoldDB" id="A0A3M8P6S1"/>
<dbReference type="Proteomes" id="UP000275473">
    <property type="component" value="Unassembled WGS sequence"/>
</dbReference>
<dbReference type="OrthoDB" id="2902278at2"/>
<evidence type="ECO:0000313" key="3">
    <source>
        <dbReference type="Proteomes" id="UP000275473"/>
    </source>
</evidence>
<organism evidence="2 3">
    <name type="scientific">Planococcus salinus</name>
    <dbReference type="NCBI Taxonomy" id="1848460"/>
    <lineage>
        <taxon>Bacteria</taxon>
        <taxon>Bacillati</taxon>
        <taxon>Bacillota</taxon>
        <taxon>Bacilli</taxon>
        <taxon>Bacillales</taxon>
        <taxon>Caryophanaceae</taxon>
        <taxon>Planococcus</taxon>
    </lineage>
</organism>
<comment type="caution">
    <text evidence="2">The sequence shown here is derived from an EMBL/GenBank/DDBJ whole genome shotgun (WGS) entry which is preliminary data.</text>
</comment>
<evidence type="ECO:0000256" key="1">
    <source>
        <dbReference type="SAM" id="Phobius"/>
    </source>
</evidence>
<name>A0A3M8P6S1_9BACL</name>
<sequence>MYIHPSFSTDGSFTLLQPLYTTLLVVSVLLFVLIFLPITRRKFINGFTVVALSLLMMWISIQLIYFDAIIVDEIGLGGNPITFFMVAAIVVFGFANPLFYFTRKAKPKSTPKRSSYR</sequence>
<keyword evidence="1" id="KW-0812">Transmembrane</keyword>
<gene>
    <name evidence="2" type="ORF">EEX84_11285</name>
</gene>
<protein>
    <submittedName>
        <fullName evidence="2">Uncharacterized protein</fullName>
    </submittedName>
</protein>
<keyword evidence="1" id="KW-0472">Membrane</keyword>
<evidence type="ECO:0000313" key="2">
    <source>
        <dbReference type="EMBL" id="RNF38970.1"/>
    </source>
</evidence>